<dbReference type="Gene3D" id="2.120.10.30">
    <property type="entry name" value="TolB, C-terminal domain"/>
    <property type="match status" value="1"/>
</dbReference>
<organism evidence="2 3">
    <name type="scientific">Mytilus galloprovincialis</name>
    <name type="common">Mediterranean mussel</name>
    <dbReference type="NCBI Taxonomy" id="29158"/>
    <lineage>
        <taxon>Eukaryota</taxon>
        <taxon>Metazoa</taxon>
        <taxon>Spiralia</taxon>
        <taxon>Lophotrochozoa</taxon>
        <taxon>Mollusca</taxon>
        <taxon>Bivalvia</taxon>
        <taxon>Autobranchia</taxon>
        <taxon>Pteriomorphia</taxon>
        <taxon>Mytilida</taxon>
        <taxon>Mytiloidea</taxon>
        <taxon>Mytilidae</taxon>
        <taxon>Mytilinae</taxon>
        <taxon>Mytilus</taxon>
    </lineage>
</organism>
<dbReference type="PANTHER" id="PTHR46513:SF13">
    <property type="entry name" value="EGF-LIKE DOMAIN-CONTAINING PROTEIN"/>
    <property type="match status" value="1"/>
</dbReference>
<dbReference type="Pfam" id="PF00058">
    <property type="entry name" value="Ldl_recept_b"/>
    <property type="match status" value="1"/>
</dbReference>
<sequence>MVCPQNHPLFFVAKQIDVSLVNLNNGESDVIVDGLSRSFMLDYHYSSGYLYWIDISQATISRISYPLINENLPELIIPEESGHRPTDIVIDYIHNHIYWADSYDFSILRSELDGSDKKTILKDDAISEIRGIAMDVLNG</sequence>
<dbReference type="EMBL" id="UYJE01006003">
    <property type="protein sequence ID" value="VDI42348.1"/>
    <property type="molecule type" value="Genomic_DNA"/>
</dbReference>
<dbReference type="SUPFAM" id="SSF63825">
    <property type="entry name" value="YWTD domain"/>
    <property type="match status" value="1"/>
</dbReference>
<feature type="repeat" description="LDL-receptor class B" evidence="1">
    <location>
        <begin position="95"/>
        <end position="138"/>
    </location>
</feature>
<dbReference type="Proteomes" id="UP000596742">
    <property type="component" value="Unassembled WGS sequence"/>
</dbReference>
<protein>
    <submittedName>
        <fullName evidence="2">Uncharacterized protein</fullName>
    </submittedName>
</protein>
<dbReference type="InterPro" id="IPR050778">
    <property type="entry name" value="Cueball_EGF_LRP_Nidogen"/>
</dbReference>
<accession>A0A8B6F2J3</accession>
<dbReference type="InterPro" id="IPR011042">
    <property type="entry name" value="6-blade_b-propeller_TolB-like"/>
</dbReference>
<dbReference type="GO" id="GO:0042813">
    <property type="term" value="F:Wnt receptor activity"/>
    <property type="evidence" value="ECO:0007669"/>
    <property type="project" value="TreeGrafter"/>
</dbReference>
<dbReference type="PROSITE" id="PS51120">
    <property type="entry name" value="LDLRB"/>
    <property type="match status" value="1"/>
</dbReference>
<dbReference type="InterPro" id="IPR000033">
    <property type="entry name" value="LDLR_classB_rpt"/>
</dbReference>
<proteinExistence type="predicted"/>
<name>A0A8B6F2J3_MYTGA</name>
<comment type="caution">
    <text evidence="2">The sequence shown here is derived from an EMBL/GenBank/DDBJ whole genome shotgun (WGS) entry which is preliminary data.</text>
</comment>
<dbReference type="OrthoDB" id="382013at2759"/>
<gene>
    <name evidence="2" type="ORF">MGAL_10B003802</name>
</gene>
<dbReference type="GO" id="GO:0005886">
    <property type="term" value="C:plasma membrane"/>
    <property type="evidence" value="ECO:0007669"/>
    <property type="project" value="TreeGrafter"/>
</dbReference>
<keyword evidence="3" id="KW-1185">Reference proteome</keyword>
<dbReference type="SMART" id="SM00135">
    <property type="entry name" value="LY"/>
    <property type="match status" value="2"/>
</dbReference>
<dbReference type="PANTHER" id="PTHR46513">
    <property type="entry name" value="VITELLOGENIN RECEPTOR-LIKE PROTEIN-RELATED-RELATED"/>
    <property type="match status" value="1"/>
</dbReference>
<dbReference type="GO" id="GO:0060070">
    <property type="term" value="P:canonical Wnt signaling pathway"/>
    <property type="evidence" value="ECO:0007669"/>
    <property type="project" value="TreeGrafter"/>
</dbReference>
<evidence type="ECO:0000313" key="2">
    <source>
        <dbReference type="EMBL" id="VDI42348.1"/>
    </source>
</evidence>
<evidence type="ECO:0000256" key="1">
    <source>
        <dbReference type="PROSITE-ProRule" id="PRU00461"/>
    </source>
</evidence>
<dbReference type="AlphaFoldDB" id="A0A8B6F2J3"/>
<evidence type="ECO:0000313" key="3">
    <source>
        <dbReference type="Proteomes" id="UP000596742"/>
    </source>
</evidence>
<dbReference type="GO" id="GO:0017147">
    <property type="term" value="F:Wnt-protein binding"/>
    <property type="evidence" value="ECO:0007669"/>
    <property type="project" value="TreeGrafter"/>
</dbReference>
<reference evidence="2" key="1">
    <citation type="submission" date="2018-11" db="EMBL/GenBank/DDBJ databases">
        <authorList>
            <person name="Alioto T."/>
            <person name="Alioto T."/>
        </authorList>
    </citation>
    <scope>NUCLEOTIDE SEQUENCE</scope>
</reference>